<evidence type="ECO:0000313" key="2">
    <source>
        <dbReference type="Proteomes" id="UP000000576"/>
    </source>
</evidence>
<dbReference type="Proteomes" id="UP000000576">
    <property type="component" value="Chromosome"/>
</dbReference>
<reference evidence="1 2" key="1">
    <citation type="journal article" date="2002" name="Nature">
        <title>Comparison of the genomes of two Xanthomonas pathogens with differing host specificities.</title>
        <authorList>
            <person name="da Silva A.C."/>
            <person name="Ferro J.A."/>
            <person name="Reinach F.C."/>
            <person name="Farah C.S."/>
            <person name="Furlan L.R."/>
            <person name="Quaggio R.B."/>
            <person name="Monteiro-Vitorello C.B."/>
            <person name="Van Sluys M.A."/>
            <person name="Almeida N.F."/>
            <person name="Alves L.M."/>
            <person name="do Amaral A.M."/>
            <person name="Bertolini M.C."/>
            <person name="Camargo L.E."/>
            <person name="Camarotte G."/>
            <person name="Cannavan F."/>
            <person name="Cardozo J."/>
            <person name="Chambergo F."/>
            <person name="Ciapina L.P."/>
            <person name="Cicarelli R.M."/>
            <person name="Coutinho L.L."/>
            <person name="Cursino-Santos J.R."/>
            <person name="El-Dorry H."/>
            <person name="Faria J.B."/>
            <person name="Ferreira A.J."/>
            <person name="Ferreira R.C."/>
            <person name="Ferro M.I."/>
            <person name="Formighieri E.F."/>
            <person name="Franco M.C."/>
            <person name="Greggio C.C."/>
            <person name="Gruber A."/>
            <person name="Katsuyama A.M."/>
            <person name="Kishi L.T."/>
            <person name="Leite R.P."/>
            <person name="Lemos E.G."/>
            <person name="Lemos M.V."/>
            <person name="Locali E.C."/>
            <person name="Machado M.A."/>
            <person name="Madeira A.M."/>
            <person name="Martinez-Rossi N.M."/>
            <person name="Martins E.C."/>
            <person name="Meidanis J."/>
            <person name="Menck C.F."/>
            <person name="Miyaki C.Y."/>
            <person name="Moon D.H."/>
            <person name="Moreira L.M."/>
            <person name="Novo M.T."/>
            <person name="Okura V.K."/>
            <person name="Oliveira M.C."/>
            <person name="Oliveira V.R."/>
            <person name="Pereira H.A."/>
            <person name="Rossi A."/>
            <person name="Sena J.A."/>
            <person name="Silva C."/>
            <person name="de Souza R.F."/>
            <person name="Spinola L.A."/>
            <person name="Takita M.A."/>
            <person name="Tamura R.E."/>
            <person name="Teixeira E.C."/>
            <person name="Tezza R.I."/>
            <person name="Trindade dos Santos M."/>
            <person name="Truffi D."/>
            <person name="Tsai S.M."/>
            <person name="White F.F."/>
            <person name="Setubal J.C."/>
            <person name="Kitajima J.P."/>
        </authorList>
    </citation>
    <scope>NUCLEOTIDE SEQUENCE [LARGE SCALE GENOMIC DNA]</scope>
    <source>
        <strain evidence="1 2">306</strain>
    </source>
</reference>
<gene>
    <name evidence="1" type="ordered locus">XAC3766</name>
</gene>
<dbReference type="AlphaFoldDB" id="A0AAI8ETW3"/>
<organism evidence="1 2">
    <name type="scientific">Xanthomonas axonopodis pv. citri (strain 306)</name>
    <dbReference type="NCBI Taxonomy" id="190486"/>
    <lineage>
        <taxon>Bacteria</taxon>
        <taxon>Pseudomonadati</taxon>
        <taxon>Pseudomonadota</taxon>
        <taxon>Gammaproteobacteria</taxon>
        <taxon>Lysobacterales</taxon>
        <taxon>Lysobacteraceae</taxon>
        <taxon>Xanthomonas</taxon>
    </lineage>
</organism>
<sequence length="73" mass="7895">MGVMTRALAQAESGRHSFTASLRWDARESMAFKLQASHIDNNAGSFGSLNNIQPGFRPGGSYNLLSASVDFVF</sequence>
<evidence type="ECO:0000313" key="1">
    <source>
        <dbReference type="EMBL" id="AAM38609.1"/>
    </source>
</evidence>
<dbReference type="EMBL" id="AE008923">
    <property type="protein sequence ID" value="AAM38609.1"/>
    <property type="molecule type" value="Genomic_DNA"/>
</dbReference>
<accession>A0AAI8ETW3</accession>
<dbReference type="KEGG" id="xac:XAC3766"/>
<name>A0AAI8ETW3_XANAC</name>
<evidence type="ECO:0008006" key="3">
    <source>
        <dbReference type="Google" id="ProtNLM"/>
    </source>
</evidence>
<protein>
    <recommendedName>
        <fullName evidence="3">Porin</fullName>
    </recommendedName>
</protein>
<proteinExistence type="predicted"/>